<keyword evidence="1 7" id="KW-0245">EGF-like domain</keyword>
<dbReference type="WBParaSite" id="SPAL_0000143200.1">
    <property type="protein sequence ID" value="SPAL_0000143200.1"/>
    <property type="gene ID" value="SPAL_0000143200"/>
</dbReference>
<dbReference type="FunFam" id="2.10.25.10:FF:000038">
    <property type="entry name" value="Fibrillin 2"/>
    <property type="match status" value="2"/>
</dbReference>
<keyword evidence="9" id="KW-1185">Reference proteome</keyword>
<keyword evidence="5" id="KW-1015">Disulfide bond</keyword>
<dbReference type="SMART" id="SM00179">
    <property type="entry name" value="EGF_CA"/>
    <property type="match status" value="2"/>
</dbReference>
<name>A0A0N5B5T7_STREA</name>
<dbReference type="Proteomes" id="UP000046392">
    <property type="component" value="Unplaced"/>
</dbReference>
<dbReference type="Gene3D" id="2.10.25.10">
    <property type="entry name" value="Laminin"/>
    <property type="match status" value="1"/>
</dbReference>
<keyword evidence="3" id="KW-0677">Repeat</keyword>
<dbReference type="Gene3D" id="2.90.20.10">
    <property type="entry name" value="Plasmodium vivax P25 domain"/>
    <property type="match status" value="1"/>
</dbReference>
<dbReference type="STRING" id="174720.A0A0N5B5T7"/>
<evidence type="ECO:0000256" key="6">
    <source>
        <dbReference type="ARBA" id="ARBA00023180"/>
    </source>
</evidence>
<evidence type="ECO:0000259" key="8">
    <source>
        <dbReference type="PROSITE" id="PS50026"/>
    </source>
</evidence>
<keyword evidence="6" id="KW-0325">Glycoprotein</keyword>
<dbReference type="InterPro" id="IPR009030">
    <property type="entry name" value="Growth_fac_rcpt_cys_sf"/>
</dbReference>
<dbReference type="SUPFAM" id="SSF57184">
    <property type="entry name" value="Growth factor receptor domain"/>
    <property type="match status" value="1"/>
</dbReference>
<keyword evidence="2" id="KW-0732">Signal</keyword>
<reference evidence="10" key="1">
    <citation type="submission" date="2017-02" db="UniProtKB">
        <authorList>
            <consortium name="WormBaseParasite"/>
        </authorList>
    </citation>
    <scope>IDENTIFICATION</scope>
</reference>
<evidence type="ECO:0000256" key="4">
    <source>
        <dbReference type="ARBA" id="ARBA00022837"/>
    </source>
</evidence>
<dbReference type="PROSITE" id="PS01186">
    <property type="entry name" value="EGF_2"/>
    <property type="match status" value="2"/>
</dbReference>
<feature type="domain" description="EGF-like" evidence="8">
    <location>
        <begin position="110"/>
        <end position="152"/>
    </location>
</feature>
<evidence type="ECO:0000313" key="9">
    <source>
        <dbReference type="Proteomes" id="UP000046392"/>
    </source>
</evidence>
<evidence type="ECO:0000256" key="5">
    <source>
        <dbReference type="ARBA" id="ARBA00023157"/>
    </source>
</evidence>
<dbReference type="GO" id="GO:0005509">
    <property type="term" value="F:calcium ion binding"/>
    <property type="evidence" value="ECO:0007669"/>
    <property type="project" value="InterPro"/>
</dbReference>
<comment type="caution">
    <text evidence="7">Lacks conserved residue(s) required for the propagation of feature annotation.</text>
</comment>
<evidence type="ECO:0000256" key="2">
    <source>
        <dbReference type="ARBA" id="ARBA00022729"/>
    </source>
</evidence>
<feature type="domain" description="EGF-like" evidence="8">
    <location>
        <begin position="214"/>
        <end position="256"/>
    </location>
</feature>
<accession>A0A0N5B5T7</accession>
<dbReference type="InterPro" id="IPR001881">
    <property type="entry name" value="EGF-like_Ca-bd_dom"/>
</dbReference>
<dbReference type="InterPro" id="IPR049883">
    <property type="entry name" value="NOTCH1_EGF-like"/>
</dbReference>
<dbReference type="InterPro" id="IPR018097">
    <property type="entry name" value="EGF_Ca-bd_CS"/>
</dbReference>
<dbReference type="AlphaFoldDB" id="A0A0N5B5T7"/>
<evidence type="ECO:0000313" key="10">
    <source>
        <dbReference type="WBParaSite" id="SPAL_0000143200.1"/>
    </source>
</evidence>
<dbReference type="InterPro" id="IPR000152">
    <property type="entry name" value="EGF-type_Asp/Asn_hydroxyl_site"/>
</dbReference>
<dbReference type="PANTHER" id="PTHR24039">
    <property type="entry name" value="FIBRILLIN-RELATED"/>
    <property type="match status" value="1"/>
</dbReference>
<proteinExistence type="predicted"/>
<keyword evidence="4" id="KW-0106">Calcium</keyword>
<dbReference type="PROSITE" id="PS50026">
    <property type="entry name" value="EGF_3"/>
    <property type="match status" value="2"/>
</dbReference>
<dbReference type="PROSITE" id="PS00010">
    <property type="entry name" value="ASX_HYDROXYL"/>
    <property type="match status" value="2"/>
</dbReference>
<organism evidence="9 10">
    <name type="scientific">Strongyloides papillosus</name>
    <name type="common">Intestinal threadworm</name>
    <dbReference type="NCBI Taxonomy" id="174720"/>
    <lineage>
        <taxon>Eukaryota</taxon>
        <taxon>Metazoa</taxon>
        <taxon>Ecdysozoa</taxon>
        <taxon>Nematoda</taxon>
        <taxon>Chromadorea</taxon>
        <taxon>Rhabditida</taxon>
        <taxon>Tylenchina</taxon>
        <taxon>Panagrolaimomorpha</taxon>
        <taxon>Strongyloidoidea</taxon>
        <taxon>Strongyloididae</taxon>
        <taxon>Strongyloides</taxon>
    </lineage>
</organism>
<dbReference type="Pfam" id="PF07645">
    <property type="entry name" value="EGF_CA"/>
    <property type="match status" value="2"/>
</dbReference>
<dbReference type="SMART" id="SM00181">
    <property type="entry name" value="EGF"/>
    <property type="match status" value="4"/>
</dbReference>
<sequence>MGNFKKIFTPPSENNVSPSININLIIPEGNPLVIKKTLSNLIPSVKEILNNPKKGSYKLGNNLPNISLEKYPCNNYQKCNSKLEFCNQSKMRCECVNGFKRNNATGECIDIDECIDFAGKVCQFPNTHCENVIGSYHCRCDHGYIGDGVDCKKTNTNNFTKIFNEHINYNVTNDKEVIDNDEKDLLENIPMNKKFRSLCPTGFVRSKKTNKCEDINECILYKDYACKNKNARCRNIPGAYYCECKEGYFGDGRDCYPNSILLSTTTKATTTTNNGTLSNEPRIKTTNNITKCSDSNINKCNRLTELCIDDCGVIKCICKKGYLPINGTCQLPQQLPTLKSTCNGKNITMFIPYYQLPIRGYLFVDGMADKQECSKYYDTTDIKTQENDNEKLLYLHFSFFLPDCITTTSNTIIKKGNEQIKSLGFVTVHDYYIPKYSKKKKFEINCTNKVF</sequence>
<dbReference type="PROSITE" id="PS01187">
    <property type="entry name" value="EGF_CA"/>
    <property type="match status" value="2"/>
</dbReference>
<evidence type="ECO:0000256" key="1">
    <source>
        <dbReference type="ARBA" id="ARBA00022536"/>
    </source>
</evidence>
<protein>
    <submittedName>
        <fullName evidence="10">EGF-like domain-containing protein</fullName>
    </submittedName>
</protein>
<dbReference type="InterPro" id="IPR000742">
    <property type="entry name" value="EGF"/>
</dbReference>
<dbReference type="CDD" id="cd00054">
    <property type="entry name" value="EGF_CA"/>
    <property type="match status" value="2"/>
</dbReference>
<dbReference type="PANTHER" id="PTHR24039:SF28">
    <property type="entry name" value="EGF-LIKE DOMAIN-CONTAINING PROTEIN"/>
    <property type="match status" value="1"/>
</dbReference>
<evidence type="ECO:0000256" key="3">
    <source>
        <dbReference type="ARBA" id="ARBA00022737"/>
    </source>
</evidence>
<evidence type="ECO:0000256" key="7">
    <source>
        <dbReference type="PROSITE-ProRule" id="PRU00076"/>
    </source>
</evidence>